<proteinExistence type="predicted"/>
<keyword evidence="2" id="KW-1185">Reference proteome</keyword>
<reference evidence="2" key="1">
    <citation type="journal article" date="2023" name="Front. Plant Sci.">
        <title>Chromosomal-level genome assembly of Melastoma candidum provides insights into trichome evolution.</title>
        <authorList>
            <person name="Zhong Y."/>
            <person name="Wu W."/>
            <person name="Sun C."/>
            <person name="Zou P."/>
            <person name="Liu Y."/>
            <person name="Dai S."/>
            <person name="Zhou R."/>
        </authorList>
    </citation>
    <scope>NUCLEOTIDE SEQUENCE [LARGE SCALE GENOMIC DNA]</scope>
</reference>
<accession>A0ACB9RIZ0</accession>
<name>A0ACB9RIZ0_9MYRT</name>
<dbReference type="Proteomes" id="UP001057402">
    <property type="component" value="Chromosome 4"/>
</dbReference>
<comment type="caution">
    <text evidence="1">The sequence shown here is derived from an EMBL/GenBank/DDBJ whole genome shotgun (WGS) entry which is preliminary data.</text>
</comment>
<sequence length="520" mass="56030">MYQTKQKSEGSANHLLVPFLFTTPFLIPFLISGQSTITINHVMINPDSNALPGRPLLADHDGNRQSSTPTPVTLLVVFSTLIAVLGSAVTGLASGYSSPSESGIMEDLGLSGAEYSLFGSMLTIGASVSSLVNGKITDVIGRRYTMGLSVAFSMVGWLLIAVAQNAWCLDVGRLLIGVGVGITAYVVPVYIAEITPRTVRGAFTSLNQFSLCCGFSFVYFLGTVASWRVLALTGVFPCVLQMIGIFLIPESPRWLAKVSRENELEATLQSLRGKDADISQEAAEIREFTKAFEQESSRVLDMFQWKYARPLIIAIGLLIFQPLGGLTAIAYYASSIFESAGFSSNVGTICMAILQIPMTGLSVLLTDRAGRRPLLLVSSAGMCLSCTLIGMAFCFQNVTRLEAATPVMVFSGIMAYTVFYSIGIASLPWVMLSEVLPISIKGTAGSLASLVNWVSSWVVAYTFNFMFDWSAAGTFFIFAAMCGLTLVFEATIVPETKGRSLEELQASLTNFFSKDTTIVD</sequence>
<evidence type="ECO:0000313" key="1">
    <source>
        <dbReference type="EMBL" id="KAI4379017.1"/>
    </source>
</evidence>
<dbReference type="EMBL" id="CM042883">
    <property type="protein sequence ID" value="KAI4379017.1"/>
    <property type="molecule type" value="Genomic_DNA"/>
</dbReference>
<organism evidence="1 2">
    <name type="scientific">Melastoma candidum</name>
    <dbReference type="NCBI Taxonomy" id="119954"/>
    <lineage>
        <taxon>Eukaryota</taxon>
        <taxon>Viridiplantae</taxon>
        <taxon>Streptophyta</taxon>
        <taxon>Embryophyta</taxon>
        <taxon>Tracheophyta</taxon>
        <taxon>Spermatophyta</taxon>
        <taxon>Magnoliopsida</taxon>
        <taxon>eudicotyledons</taxon>
        <taxon>Gunneridae</taxon>
        <taxon>Pentapetalae</taxon>
        <taxon>rosids</taxon>
        <taxon>malvids</taxon>
        <taxon>Myrtales</taxon>
        <taxon>Melastomataceae</taxon>
        <taxon>Melastomatoideae</taxon>
        <taxon>Melastomateae</taxon>
        <taxon>Melastoma</taxon>
    </lineage>
</organism>
<evidence type="ECO:0000313" key="2">
    <source>
        <dbReference type="Proteomes" id="UP001057402"/>
    </source>
</evidence>
<gene>
    <name evidence="1" type="ORF">MLD38_016425</name>
</gene>
<protein>
    <submittedName>
        <fullName evidence="1">Uncharacterized protein</fullName>
    </submittedName>
</protein>